<protein>
    <submittedName>
        <fullName evidence="1">Uncharacterized protein</fullName>
    </submittedName>
</protein>
<accession>A0AA92UK53</accession>
<organism evidence="1 2">
    <name type="scientific">Segatella copri</name>
    <dbReference type="NCBI Taxonomy" id="165179"/>
    <lineage>
        <taxon>Bacteria</taxon>
        <taxon>Pseudomonadati</taxon>
        <taxon>Bacteroidota</taxon>
        <taxon>Bacteroidia</taxon>
        <taxon>Bacteroidales</taxon>
        <taxon>Prevotellaceae</taxon>
        <taxon>Segatella</taxon>
    </lineage>
</organism>
<reference evidence="1 2" key="1">
    <citation type="submission" date="2018-08" db="EMBL/GenBank/DDBJ databases">
        <title>A genome reference for cultivated species of the human gut microbiota.</title>
        <authorList>
            <person name="Zou Y."/>
            <person name="Xue W."/>
            <person name="Luo G."/>
        </authorList>
    </citation>
    <scope>NUCLEOTIDE SEQUENCE [LARGE SCALE GENOMIC DNA]</scope>
    <source>
        <strain evidence="1 2">OF03-3</strain>
    </source>
</reference>
<evidence type="ECO:0000313" key="1">
    <source>
        <dbReference type="EMBL" id="RGX91567.1"/>
    </source>
</evidence>
<dbReference type="AlphaFoldDB" id="A0AA92UK53"/>
<dbReference type="Proteomes" id="UP000285604">
    <property type="component" value="Unassembled WGS sequence"/>
</dbReference>
<comment type="caution">
    <text evidence="1">The sequence shown here is derived from an EMBL/GenBank/DDBJ whole genome shotgun (WGS) entry which is preliminary data.</text>
</comment>
<gene>
    <name evidence="1" type="ORF">DXA63_12675</name>
</gene>
<name>A0AA92UK53_9BACT</name>
<dbReference type="EMBL" id="QSCI01000073">
    <property type="protein sequence ID" value="RGX91567.1"/>
    <property type="molecule type" value="Genomic_DNA"/>
</dbReference>
<evidence type="ECO:0000313" key="2">
    <source>
        <dbReference type="Proteomes" id="UP000285604"/>
    </source>
</evidence>
<sequence length="1071" mass="123445">MEEPIENNTQEREDDLLTEQQDIFSYYRRLRSNLFSDTEVVYETKLTPELFDLKLQQLSQDKKQSEFENFVLVLAARLVTPNIKPQTGPDGGGDGKVDGETYPVDKAISDRWWVSEGSTGDQKWAIAISVQKNWKSKIEGDVQKAVETGRGYTKVIFFSNQKIKSSTRQEVEDELSKQYGVAVSIFDGKWCSFAVFEQDCYDVATDKLNFSEEYRRKTIKEGSHDKRRKEELEQLENDLLSRQVESLDTDYIDDLLQTCILSRGLERPRMETEGRFNRAQREAEAHGSPVQRFNITYNHAWTSFFWFHDVNAMYADYLKLKEFTKTHTTVHTIELMTNILTNLENAAGVGLFDSEKFCEEVKDLKTIKEREDLSQASRLFLELFFTEHRLLQLLHYTQDPTSELKKLSELIEACANYPDISFNAQITIVEIMGRVIDDNDEYEKLIDKISEISSQRKSEVEGALIHFNRAQTLIDKQQYKPVVKHLGHCVQAFQKEGYESELVKTYGYMGIALYNLELPYSGKAYLVKAASILVKEFFTKGSISHLLLTVLWKLCEIELMTGRLVMYLNWRELLFVIAHNGQEIESKEFVERDVLFDGGWACHFAAADLTRETICILPDIFARCDMPISENYLKYALGYEDSVDEQYIHLVNDDWNSLLRQQPIHKQFLNSLNIAEEGQTSISTLAKGCRFTVSYENSVRNQMVAETFLATVETLLATFDTLELVVMSQEIQVEIVLTDGQSELERGENGTKYVFKVNHDSLDGETYWRCFAFFMACFMSINAVSNTDVGELVAQRHEKEKLMDRVTAMMELNNSVYNVLGDKFKYSVRQWQNANDRSYVCKSDAMGEAYTDQNSHTEQCGVQTFCISSTMEWWEEAGWTGVCFMYDRWFAAPPIVGLAFKNLEAGRKIIHEWKEKIAKGEPSIELHLIRGIDKSHPSWYRACVTPEIPFDKITEGRYVAVMCRKRTMTPNDTSNLDNFERIYSRFGKCQLVAVEIDDQMHVNMNTGFSEAIELKKVIITDAWKVSAQEPTRNALEWDDDPIIPESEKTTAPVIELLKNLREVHNKTGEGN</sequence>
<proteinExistence type="predicted"/>
<dbReference type="RefSeq" id="WP_119229812.1">
    <property type="nucleotide sequence ID" value="NZ_JAHRGB010000031.1"/>
</dbReference>